<dbReference type="GO" id="GO:0071949">
    <property type="term" value="F:FAD binding"/>
    <property type="evidence" value="ECO:0007669"/>
    <property type="project" value="InterPro"/>
</dbReference>
<dbReference type="Proteomes" id="UP001276659">
    <property type="component" value="Unassembled WGS sequence"/>
</dbReference>
<dbReference type="Gene3D" id="3.40.462.20">
    <property type="match status" value="1"/>
</dbReference>
<accession>A0AAD9Z1U8</accession>
<dbReference type="InterPro" id="IPR012951">
    <property type="entry name" value="BBE"/>
</dbReference>
<proteinExistence type="inferred from homology"/>
<keyword evidence="4" id="KW-0274">FAD</keyword>
<dbReference type="AlphaFoldDB" id="A0AAD9Z1U8"/>
<organism evidence="7 8">
    <name type="scientific">Lepraria neglecta</name>
    <dbReference type="NCBI Taxonomy" id="209136"/>
    <lineage>
        <taxon>Eukaryota</taxon>
        <taxon>Fungi</taxon>
        <taxon>Dikarya</taxon>
        <taxon>Ascomycota</taxon>
        <taxon>Pezizomycotina</taxon>
        <taxon>Lecanoromycetes</taxon>
        <taxon>OSLEUM clade</taxon>
        <taxon>Lecanoromycetidae</taxon>
        <taxon>Lecanorales</taxon>
        <taxon>Lecanorineae</taxon>
        <taxon>Stereocaulaceae</taxon>
        <taxon>Lepraria</taxon>
    </lineage>
</organism>
<dbReference type="InterPro" id="IPR050416">
    <property type="entry name" value="FAD-linked_Oxidoreductase"/>
</dbReference>
<dbReference type="Gene3D" id="3.30.43.10">
    <property type="entry name" value="Uridine Diphospho-n-acetylenolpyruvylglucosamine Reductase, domain 2"/>
    <property type="match status" value="1"/>
</dbReference>
<dbReference type="PANTHER" id="PTHR42973:SF39">
    <property type="entry name" value="FAD-BINDING PCMH-TYPE DOMAIN-CONTAINING PROTEIN"/>
    <property type="match status" value="1"/>
</dbReference>
<protein>
    <recommendedName>
        <fullName evidence="6">FAD-binding PCMH-type domain-containing protein</fullName>
    </recommendedName>
</protein>
<keyword evidence="8" id="KW-1185">Reference proteome</keyword>
<dbReference type="SUPFAM" id="SSF56176">
    <property type="entry name" value="FAD-binding/transporter-associated domain-like"/>
    <property type="match status" value="1"/>
</dbReference>
<dbReference type="InterPro" id="IPR016169">
    <property type="entry name" value="FAD-bd_PCMH_sub2"/>
</dbReference>
<reference evidence="7" key="1">
    <citation type="submission" date="2022-11" db="EMBL/GenBank/DDBJ databases">
        <title>Chromosomal genome sequence assembly and mating type (MAT) locus characterization of the leprose asexual lichenized fungus Lepraria neglecta (Nyl.) Erichsen.</title>
        <authorList>
            <person name="Allen J.L."/>
            <person name="Pfeffer B."/>
        </authorList>
    </citation>
    <scope>NUCLEOTIDE SEQUENCE</scope>
    <source>
        <strain evidence="7">Allen 5258</strain>
    </source>
</reference>
<dbReference type="GO" id="GO:0016491">
    <property type="term" value="F:oxidoreductase activity"/>
    <property type="evidence" value="ECO:0007669"/>
    <property type="project" value="UniProtKB-KW"/>
</dbReference>
<evidence type="ECO:0000256" key="5">
    <source>
        <dbReference type="ARBA" id="ARBA00023002"/>
    </source>
</evidence>
<dbReference type="InterPro" id="IPR006094">
    <property type="entry name" value="Oxid_FAD_bind_N"/>
</dbReference>
<feature type="domain" description="FAD-binding PCMH-type" evidence="6">
    <location>
        <begin position="46"/>
        <end position="217"/>
    </location>
</feature>
<evidence type="ECO:0000256" key="1">
    <source>
        <dbReference type="ARBA" id="ARBA00001974"/>
    </source>
</evidence>
<dbReference type="PANTHER" id="PTHR42973">
    <property type="entry name" value="BINDING OXIDOREDUCTASE, PUTATIVE (AFU_ORTHOLOGUE AFUA_1G17690)-RELATED"/>
    <property type="match status" value="1"/>
</dbReference>
<keyword evidence="5" id="KW-0560">Oxidoreductase</keyword>
<dbReference type="EMBL" id="JASNWA010000009">
    <property type="protein sequence ID" value="KAK3169966.1"/>
    <property type="molecule type" value="Genomic_DNA"/>
</dbReference>
<evidence type="ECO:0000259" key="6">
    <source>
        <dbReference type="PROSITE" id="PS51387"/>
    </source>
</evidence>
<dbReference type="InterPro" id="IPR016167">
    <property type="entry name" value="FAD-bd_PCMH_sub1"/>
</dbReference>
<dbReference type="Pfam" id="PF08031">
    <property type="entry name" value="BBE"/>
    <property type="match status" value="1"/>
</dbReference>
<dbReference type="Gene3D" id="3.30.465.10">
    <property type="match status" value="1"/>
</dbReference>
<dbReference type="Pfam" id="PF01565">
    <property type="entry name" value="FAD_binding_4"/>
    <property type="match status" value="1"/>
</dbReference>
<evidence type="ECO:0000313" key="7">
    <source>
        <dbReference type="EMBL" id="KAK3169966.1"/>
    </source>
</evidence>
<keyword evidence="3" id="KW-0285">Flavoprotein</keyword>
<sequence length="484" mass="51702">MGSLQEPSSVLRESLITELAHSLKASKLLTPASEGYAEKVKRWADSAEKQAGAIMLATSATDISTTLLFCQKYSIDLATRGGGHSTSGASSSEGGIVIDLSEMRNVTVNPVDKTVTAQGGCLWEDVDKAAGQHGLATVGGTVNHTGIGGLTLGGGYGWLCGQHGLTIDNLLSVKMVLANGDIVRSSESENTDLFWGIRGAGHSLGVVTEFTYRAHDQPNPVWAGQLLFTPDKLESVIEFGNHIAAVSKGEAAAIMGFCAPPPVHAPLVLAVVFYNGTEEQALAFYRPLLDASPVVKMVSMIPYRSLNSLLNPVAGHGGRKVSKGAVYAQPVRPTFFRSLYDDFSTFLTEVPDAAGSMLAFEIYATDKICQVSNTAMAFANRGSYGNNLIMLQWGQKENDAACRAWVRVMAERFKGEMERGKREGDVRLLVEGVGEYLNSDGLGQSGKVVFGQNYERLVELKGKYDPGNVFAKSHLGASLVKGKV</sequence>
<comment type="similarity">
    <text evidence="2">Belongs to the oxygen-dependent FAD-linked oxidoreductase family.</text>
</comment>
<dbReference type="InterPro" id="IPR016166">
    <property type="entry name" value="FAD-bd_PCMH"/>
</dbReference>
<gene>
    <name evidence="7" type="ORF">OEA41_009351</name>
</gene>
<dbReference type="PROSITE" id="PS51387">
    <property type="entry name" value="FAD_PCMH"/>
    <property type="match status" value="1"/>
</dbReference>
<dbReference type="InterPro" id="IPR036318">
    <property type="entry name" value="FAD-bd_PCMH-like_sf"/>
</dbReference>
<evidence type="ECO:0000256" key="3">
    <source>
        <dbReference type="ARBA" id="ARBA00022630"/>
    </source>
</evidence>
<evidence type="ECO:0000256" key="2">
    <source>
        <dbReference type="ARBA" id="ARBA00005466"/>
    </source>
</evidence>
<name>A0AAD9Z1U8_9LECA</name>
<evidence type="ECO:0000256" key="4">
    <source>
        <dbReference type="ARBA" id="ARBA00022827"/>
    </source>
</evidence>
<evidence type="ECO:0000313" key="8">
    <source>
        <dbReference type="Proteomes" id="UP001276659"/>
    </source>
</evidence>
<comment type="cofactor">
    <cofactor evidence="1">
        <name>FAD</name>
        <dbReference type="ChEBI" id="CHEBI:57692"/>
    </cofactor>
</comment>
<comment type="caution">
    <text evidence="7">The sequence shown here is derived from an EMBL/GenBank/DDBJ whole genome shotgun (WGS) entry which is preliminary data.</text>
</comment>